<protein>
    <submittedName>
        <fullName evidence="2">Uncharacterized protein</fullName>
    </submittedName>
</protein>
<dbReference type="EMBL" id="CP165627">
    <property type="protein sequence ID" value="XDV01646.1"/>
    <property type="molecule type" value="Genomic_DNA"/>
</dbReference>
<sequence>MPKKTQFQIIFCLIFMAVISIMYYYNHQKTLALKKELVKIDRELYLIEVTFERRQKEYKEQSKLRQAKIERIIKELKSEK</sequence>
<keyword evidence="1" id="KW-0812">Transmembrane</keyword>
<feature type="transmembrane region" description="Helical" evidence="1">
    <location>
        <begin position="6"/>
        <end position="25"/>
    </location>
</feature>
<reference evidence="2" key="1">
    <citation type="submission" date="2024-07" db="EMBL/GenBank/DDBJ databases">
        <authorList>
            <person name="Biller S.J."/>
        </authorList>
    </citation>
    <scope>NUCLEOTIDE SEQUENCE</scope>
    <source>
        <strain evidence="2">WC2429</strain>
    </source>
</reference>
<evidence type="ECO:0000256" key="1">
    <source>
        <dbReference type="SAM" id="Phobius"/>
    </source>
</evidence>
<organism evidence="2">
    <name type="scientific">Flavobacterium sp. WC2429</name>
    <dbReference type="NCBI Taxonomy" id="3234140"/>
    <lineage>
        <taxon>Bacteria</taxon>
        <taxon>Pseudomonadati</taxon>
        <taxon>Bacteroidota</taxon>
        <taxon>Flavobacteriia</taxon>
        <taxon>Flavobacteriales</taxon>
        <taxon>Flavobacteriaceae</taxon>
        <taxon>Flavobacterium</taxon>
    </lineage>
</organism>
<accession>A0AB39WJE1</accession>
<keyword evidence="1" id="KW-1133">Transmembrane helix</keyword>
<keyword evidence="1" id="KW-0472">Membrane</keyword>
<evidence type="ECO:0000313" key="2">
    <source>
        <dbReference type="EMBL" id="XDV01646.1"/>
    </source>
</evidence>
<proteinExistence type="predicted"/>
<dbReference type="RefSeq" id="WP_369765270.1">
    <property type="nucleotide sequence ID" value="NZ_CP165627.1"/>
</dbReference>
<name>A0AB39WJE1_9FLAO</name>
<gene>
    <name evidence="2" type="ORF">AB3G32_15110</name>
</gene>
<dbReference type="AlphaFoldDB" id="A0AB39WJE1"/>